<comment type="pathway">
    <text evidence="2">Protein modification; protein glycosylation.</text>
</comment>
<dbReference type="GO" id="GO:0016020">
    <property type="term" value="C:membrane"/>
    <property type="evidence" value="ECO:0007669"/>
    <property type="project" value="UniProtKB-SubCell"/>
</dbReference>
<dbReference type="PANTHER" id="PTHR23033">
    <property type="entry name" value="BETA1,3-GALACTOSYLTRANSFERASE"/>
    <property type="match status" value="1"/>
</dbReference>
<evidence type="ECO:0000256" key="4">
    <source>
        <dbReference type="ARBA" id="ARBA00012557"/>
    </source>
</evidence>
<evidence type="ECO:0000256" key="11">
    <source>
        <dbReference type="ARBA" id="ARBA00023136"/>
    </source>
</evidence>
<dbReference type="PANTHER" id="PTHR23033:SF14">
    <property type="entry name" value="GLYCOPROTEIN-N-ACETYLGALACTOSAMINE 3-BETA-GALACTOSYLTRANSFERASE 1-RELATED"/>
    <property type="match status" value="1"/>
</dbReference>
<dbReference type="EC" id="2.4.1.122" evidence="4"/>
<dbReference type="GO" id="GO:0000166">
    <property type="term" value="F:nucleotide binding"/>
    <property type="evidence" value="ECO:0007669"/>
    <property type="project" value="UniProtKB-KW"/>
</dbReference>
<evidence type="ECO:0000313" key="14">
    <source>
        <dbReference type="Proteomes" id="UP001224775"/>
    </source>
</evidence>
<accession>A0AAD9D9T6</accession>
<reference evidence="13" key="1">
    <citation type="submission" date="2023-06" db="EMBL/GenBank/DDBJ databases">
        <title>Survivors Of The Sea: Transcriptome response of Skeletonema marinoi to long-term dormancy.</title>
        <authorList>
            <person name="Pinder M.I.M."/>
            <person name="Kourtchenko O."/>
            <person name="Robertson E.K."/>
            <person name="Larsson T."/>
            <person name="Maumus F."/>
            <person name="Osuna-Cruz C.M."/>
            <person name="Vancaester E."/>
            <person name="Stenow R."/>
            <person name="Vandepoele K."/>
            <person name="Ploug H."/>
            <person name="Bruchert V."/>
            <person name="Godhe A."/>
            <person name="Topel M."/>
        </authorList>
    </citation>
    <scope>NUCLEOTIDE SEQUENCE</scope>
    <source>
        <strain evidence="13">R05AC</strain>
    </source>
</reference>
<evidence type="ECO:0000256" key="3">
    <source>
        <dbReference type="ARBA" id="ARBA00006462"/>
    </source>
</evidence>
<dbReference type="AlphaFoldDB" id="A0AAD9D9T6"/>
<keyword evidence="8" id="KW-0547">Nucleotide-binding</keyword>
<comment type="subcellular location">
    <subcellularLocation>
        <location evidence="1">Membrane</location>
        <topology evidence="1">Single-pass type II membrane protein</topology>
    </subcellularLocation>
</comment>
<evidence type="ECO:0000256" key="8">
    <source>
        <dbReference type="ARBA" id="ARBA00022741"/>
    </source>
</evidence>
<evidence type="ECO:0000256" key="1">
    <source>
        <dbReference type="ARBA" id="ARBA00004606"/>
    </source>
</evidence>
<evidence type="ECO:0000256" key="6">
    <source>
        <dbReference type="ARBA" id="ARBA00022679"/>
    </source>
</evidence>
<protein>
    <recommendedName>
        <fullName evidence="4">N-acetylgalactosaminide beta-1,3-galactosyltransferase</fullName>
        <ecNumber evidence="4">2.4.1.122</ecNumber>
    </recommendedName>
</protein>
<comment type="caution">
    <text evidence="13">The sequence shown here is derived from an EMBL/GenBank/DDBJ whole genome shotgun (WGS) entry which is preliminary data.</text>
</comment>
<dbReference type="Gene3D" id="3.90.550.50">
    <property type="match status" value="1"/>
</dbReference>
<evidence type="ECO:0000256" key="10">
    <source>
        <dbReference type="ARBA" id="ARBA00022989"/>
    </source>
</evidence>
<gene>
    <name evidence="13" type="ORF">QTG54_009950</name>
</gene>
<organism evidence="13 14">
    <name type="scientific">Skeletonema marinoi</name>
    <dbReference type="NCBI Taxonomy" id="267567"/>
    <lineage>
        <taxon>Eukaryota</taxon>
        <taxon>Sar</taxon>
        <taxon>Stramenopiles</taxon>
        <taxon>Ochrophyta</taxon>
        <taxon>Bacillariophyta</taxon>
        <taxon>Coscinodiscophyceae</taxon>
        <taxon>Thalassiosirophycidae</taxon>
        <taxon>Thalassiosirales</taxon>
        <taxon>Skeletonemataceae</taxon>
        <taxon>Skeletonema</taxon>
        <taxon>Skeletonema marinoi-dohrnii complex</taxon>
    </lineage>
</organism>
<evidence type="ECO:0000256" key="2">
    <source>
        <dbReference type="ARBA" id="ARBA00004922"/>
    </source>
</evidence>
<keyword evidence="10" id="KW-1133">Transmembrane helix</keyword>
<dbReference type="EMBL" id="JATAAI010000018">
    <property type="protein sequence ID" value="KAK1739407.1"/>
    <property type="molecule type" value="Genomic_DNA"/>
</dbReference>
<dbReference type="Pfam" id="PF02434">
    <property type="entry name" value="Fringe"/>
    <property type="match status" value="1"/>
</dbReference>
<evidence type="ECO:0000259" key="12">
    <source>
        <dbReference type="Pfam" id="PF02434"/>
    </source>
</evidence>
<sequence length="441" mass="50315">MIMAGPIEALHLRSSRGRGEEMQGLVVDVDENSSHLQRKKLASYYSTLVSRVRLSLPSSFRLKLIVLAAVVMTILTTPTLIHLGKIELAATSTSKSGSIISGGTTYLRHEDHIYTTNEAADVQNVTSNTVSESDICTKKVRKQRNQQHKVVLDRIEILPNDSNALNTKVLCFIPIISTDHNATAMDVMHTWGKRCDKLVFASNVTDSDIGAIKVDIPTEDWAHLWQKQRETMRHIWQEYGKEYDWFLKADLDTYVIMENLKAYLASEEIQTKKDQPLILGRRVSRREEKWYQGFDHNKTLVDEFLKTSHNKFHYTMGGAGYVMNQKYMETFYESIDEQFCLSSEQEMTFPEDVGINFCMGNLGIFPYNTRDELGRERFHLRSPEALFNVDGTDKSAWLYKVHRDVGGIKGGADCCSPASITFHHVKGPGALYDFERMIYCK</sequence>
<feature type="domain" description="Fringe-like glycosyltransferase" evidence="12">
    <location>
        <begin position="187"/>
        <end position="364"/>
    </location>
</feature>
<evidence type="ECO:0000313" key="13">
    <source>
        <dbReference type="EMBL" id="KAK1739407.1"/>
    </source>
</evidence>
<evidence type="ECO:0000256" key="9">
    <source>
        <dbReference type="ARBA" id="ARBA00022968"/>
    </source>
</evidence>
<keyword evidence="7" id="KW-0812">Transmembrane</keyword>
<keyword evidence="9" id="KW-0735">Signal-anchor</keyword>
<dbReference type="InterPro" id="IPR003378">
    <property type="entry name" value="Fringe-like_glycosylTrfase"/>
</dbReference>
<dbReference type="Proteomes" id="UP001224775">
    <property type="component" value="Unassembled WGS sequence"/>
</dbReference>
<keyword evidence="5 13" id="KW-0328">Glycosyltransferase</keyword>
<dbReference type="InterPro" id="IPR026050">
    <property type="entry name" value="C1GALT1/C1GALT1_chp1"/>
</dbReference>
<proteinExistence type="inferred from homology"/>
<name>A0AAD9D9T6_9STRA</name>
<keyword evidence="6 13" id="KW-0808">Transferase</keyword>
<evidence type="ECO:0000256" key="5">
    <source>
        <dbReference type="ARBA" id="ARBA00022676"/>
    </source>
</evidence>
<dbReference type="GO" id="GO:0016263">
    <property type="term" value="F:glycoprotein-N-acetylgalactosamine 3-beta-galactosyltransferase activity"/>
    <property type="evidence" value="ECO:0007669"/>
    <property type="project" value="UniProtKB-EC"/>
</dbReference>
<comment type="similarity">
    <text evidence="3">Belongs to the glycosyltransferase 31 family. Beta3-Gal-T subfamily.</text>
</comment>
<evidence type="ECO:0000256" key="7">
    <source>
        <dbReference type="ARBA" id="ARBA00022692"/>
    </source>
</evidence>
<keyword evidence="11" id="KW-0472">Membrane</keyword>
<keyword evidence="14" id="KW-1185">Reference proteome</keyword>